<dbReference type="RefSeq" id="WP_014715787.1">
    <property type="nucleotide sequence ID" value="NC_017910.1"/>
</dbReference>
<evidence type="ECO:0000313" key="2">
    <source>
        <dbReference type="Proteomes" id="UP000001955"/>
    </source>
</evidence>
<proteinExistence type="predicted"/>
<dbReference type="InterPro" id="IPR018759">
    <property type="entry name" value="BBP2_2"/>
</dbReference>
<dbReference type="OrthoDB" id="5913083at2"/>
<keyword evidence="2" id="KW-1185">Reference proteome</keyword>
<dbReference type="Proteomes" id="UP000001955">
    <property type="component" value="Chromosome"/>
</dbReference>
<dbReference type="KEGG" id="ebt:EBL_c05220"/>
<name>I2B544_SHIBC</name>
<dbReference type="AlphaFoldDB" id="I2B544"/>
<sequence>MHTKYILFFFIIVTPGVRAELTPKSHIWPGGVEFQATADLNYGYEDNITYQKHHSDATGSGLLSMAPVLSWSASHGPDKYYLMYSGDYRHYTADSADDYNDHFLHLSGEWRYGLKHGVTVILEEALGHEDRGRDTTEGFSPAQFRQFGINSPLHTRLFNSEVRYSYGAPEGRGKAILALNHKTLRFGNDSNARRTDDDFYQYIRSQAWSENGLSAELIDRYTSRTRFRYGVMMNQRHYDTDSDKDTSEYYLLYGLKTQFSSRTLVDINVSWLYKTFDHNADAGDFNGLNWDIKGEWRPLRQSVFSVHSAQQIKDPSEAGGYILVSSYGVSYKHFWLGDRLSAQLDYSYITEDYKKQSNKRRDKNSVFTAGLHYEATPAVSLGVEYKLDVLKSNKDTYSFYIGQNEDREVIRTPGYDNSLIMLTAKVQI</sequence>
<dbReference type="EMBL" id="CP001560">
    <property type="protein sequence ID" value="AFJ45648.1"/>
    <property type="molecule type" value="Genomic_DNA"/>
</dbReference>
<gene>
    <name evidence="1" type="ordered locus">EBL_c05220</name>
</gene>
<protein>
    <recommendedName>
        <fullName evidence="3">Capsular polysaccharide biosynthesis protein</fullName>
    </recommendedName>
</protein>
<dbReference type="PATRIC" id="fig|630626.3.peg.515"/>
<dbReference type="eggNOG" id="COG5338">
    <property type="taxonomic scope" value="Bacteria"/>
</dbReference>
<accession>I2B544</accession>
<evidence type="ECO:0000313" key="1">
    <source>
        <dbReference type="EMBL" id="AFJ45648.1"/>
    </source>
</evidence>
<evidence type="ECO:0008006" key="3">
    <source>
        <dbReference type="Google" id="ProtNLM"/>
    </source>
</evidence>
<dbReference type="STRING" id="630626.EBL_c05220"/>
<reference evidence="1 2" key="1">
    <citation type="journal article" date="2012" name="J. Bacteriol.">
        <title>Complete genome sequence of the B12-producing Shimwellia blattae strain DSM 4481, isolated from a cockroach.</title>
        <authorList>
            <person name="Brzuszkiewicz E."/>
            <person name="Waschkowitz T."/>
            <person name="Wiezer A."/>
            <person name="Daniel R."/>
        </authorList>
    </citation>
    <scope>NUCLEOTIDE SEQUENCE [LARGE SCALE GENOMIC DNA]</scope>
    <source>
        <strain evidence="2">ATCC 29907 / DSM 4481 / JCM 1650 / NBRC 105725 / CDC 9005-74</strain>
    </source>
</reference>
<dbReference type="HOGENOM" id="CLU_052040_1_0_6"/>
<dbReference type="Pfam" id="PF10082">
    <property type="entry name" value="BBP2_2"/>
    <property type="match status" value="1"/>
</dbReference>
<organism evidence="1 2">
    <name type="scientific">Shimwellia blattae (strain ATCC 29907 / DSM 4481 / JCM 1650 / NBRC 105725 / CDC 9005-74)</name>
    <name type="common">Escherichia blattae</name>
    <dbReference type="NCBI Taxonomy" id="630626"/>
    <lineage>
        <taxon>Bacteria</taxon>
        <taxon>Pseudomonadati</taxon>
        <taxon>Pseudomonadota</taxon>
        <taxon>Gammaproteobacteria</taxon>
        <taxon>Enterobacterales</taxon>
        <taxon>Enterobacteriaceae</taxon>
        <taxon>Shimwellia</taxon>
    </lineage>
</organism>